<organism evidence="1 2">
    <name type="scientific">Theileria orientalis strain Shintoku</name>
    <dbReference type="NCBI Taxonomy" id="869250"/>
    <lineage>
        <taxon>Eukaryota</taxon>
        <taxon>Sar</taxon>
        <taxon>Alveolata</taxon>
        <taxon>Apicomplexa</taxon>
        <taxon>Aconoidasida</taxon>
        <taxon>Piroplasmida</taxon>
        <taxon>Theileriidae</taxon>
        <taxon>Theileria</taxon>
    </lineage>
</organism>
<sequence length="104" mass="11872">MHICVARELRVLSTFGTRTKPIDTLYDGTRCVPYVPTDGLVAYESKFSSILPFRNSSLSDQKAKHDPSVPFLPTLPVLIEIIDRVYQLPVYELYYVGREVIVHD</sequence>
<dbReference type="KEGG" id="tot:TOT_010000868"/>
<keyword evidence="1" id="KW-0067">ATP-binding</keyword>
<gene>
    <name evidence="1" type="ORF">TOT_010000868</name>
</gene>
<dbReference type="Proteomes" id="UP000003786">
    <property type="component" value="Chromosome 1"/>
</dbReference>
<evidence type="ECO:0000313" key="2">
    <source>
        <dbReference type="Proteomes" id="UP000003786"/>
    </source>
</evidence>
<accession>J4CCH7</accession>
<dbReference type="AlphaFoldDB" id="J4CCH7"/>
<keyword evidence="1" id="KW-0378">Hydrolase</keyword>
<proteinExistence type="predicted"/>
<keyword evidence="1" id="KW-0547">Nucleotide-binding</keyword>
<evidence type="ECO:0000313" key="1">
    <source>
        <dbReference type="EMBL" id="BAM39412.1"/>
    </source>
</evidence>
<dbReference type="VEuPathDB" id="PiroplasmaDB:TOT_010000868"/>
<keyword evidence="2" id="KW-1185">Reference proteome</keyword>
<reference evidence="1 2" key="1">
    <citation type="journal article" date="2012" name="MBio">
        <title>Comparative genome analysis of three eukaryotic parasites with differing abilities to transform leukocytes reveals key mediators of Theileria-induced leukocyte transformation.</title>
        <authorList>
            <person name="Hayashida K."/>
            <person name="Hara Y."/>
            <person name="Abe T."/>
            <person name="Yamasaki C."/>
            <person name="Toyoda A."/>
            <person name="Kosuge T."/>
            <person name="Suzuki Y."/>
            <person name="Sato Y."/>
            <person name="Kawashima S."/>
            <person name="Katayama T."/>
            <person name="Wakaguri H."/>
            <person name="Inoue N."/>
            <person name="Homma K."/>
            <person name="Tada-Umezaki M."/>
            <person name="Yagi Y."/>
            <person name="Fujii Y."/>
            <person name="Habara T."/>
            <person name="Kanehisa M."/>
            <person name="Watanabe H."/>
            <person name="Ito K."/>
            <person name="Gojobori T."/>
            <person name="Sugawara H."/>
            <person name="Imanishi T."/>
            <person name="Weir W."/>
            <person name="Gardner M."/>
            <person name="Pain A."/>
            <person name="Shiels B."/>
            <person name="Hattori M."/>
            <person name="Nene V."/>
            <person name="Sugimoto C."/>
        </authorList>
    </citation>
    <scope>NUCLEOTIDE SEQUENCE [LARGE SCALE GENOMIC DNA]</scope>
    <source>
        <strain evidence="1 2">Shintoku</strain>
    </source>
</reference>
<dbReference type="RefSeq" id="XP_009689713.1">
    <property type="nucleotide sequence ID" value="XM_009691418.1"/>
</dbReference>
<dbReference type="GeneID" id="20713731"/>
<name>J4CCH7_THEOR</name>
<keyword evidence="1" id="KW-0347">Helicase</keyword>
<dbReference type="GO" id="GO:0004386">
    <property type="term" value="F:helicase activity"/>
    <property type="evidence" value="ECO:0007669"/>
    <property type="project" value="UniProtKB-KW"/>
</dbReference>
<protein>
    <submittedName>
        <fullName evidence="1">DEAD-box family RNA helicase</fullName>
    </submittedName>
</protein>
<dbReference type="EMBL" id="AP011946">
    <property type="protein sequence ID" value="BAM39412.1"/>
    <property type="molecule type" value="Genomic_DNA"/>
</dbReference>